<reference evidence="2 3" key="1">
    <citation type="submission" date="2018-05" db="EMBL/GenBank/DDBJ databases">
        <title>Freshwater and sediment microbial communities from various areas in North America, analyzing microbe dynamics in response to fracking.</title>
        <authorList>
            <person name="Lamendella R."/>
        </authorList>
    </citation>
    <scope>NUCLEOTIDE SEQUENCE [LARGE SCALE GENOMIC DNA]</scope>
    <source>
        <strain evidence="2 3">15_TX</strain>
    </source>
</reference>
<organism evidence="2 3">
    <name type="scientific">Cytobacillus oceanisediminis</name>
    <dbReference type="NCBI Taxonomy" id="665099"/>
    <lineage>
        <taxon>Bacteria</taxon>
        <taxon>Bacillati</taxon>
        <taxon>Bacillota</taxon>
        <taxon>Bacilli</taxon>
        <taxon>Bacillales</taxon>
        <taxon>Bacillaceae</taxon>
        <taxon>Cytobacillus</taxon>
    </lineage>
</organism>
<gene>
    <name evidence="2" type="ORF">DFO73_10738</name>
</gene>
<dbReference type="AlphaFoldDB" id="A0A2V2ZTJ4"/>
<feature type="transmembrane region" description="Helical" evidence="1">
    <location>
        <begin position="9"/>
        <end position="30"/>
    </location>
</feature>
<protein>
    <submittedName>
        <fullName evidence="2">Uncharacterized protein</fullName>
    </submittedName>
</protein>
<name>A0A2V2ZTJ4_9BACI</name>
<evidence type="ECO:0000313" key="3">
    <source>
        <dbReference type="Proteomes" id="UP000247150"/>
    </source>
</evidence>
<evidence type="ECO:0000256" key="1">
    <source>
        <dbReference type="SAM" id="Phobius"/>
    </source>
</evidence>
<feature type="transmembrane region" description="Helical" evidence="1">
    <location>
        <begin position="72"/>
        <end position="96"/>
    </location>
</feature>
<proteinExistence type="predicted"/>
<sequence length="97" mass="11072">MLFNKSARFLFLFASFAHAATFLYFFISLISNALDGSHTESLSDIFPLLLFLLSFGLHLLPQLRSSLLSRPLFYTFLTALITIAWVWLLSAGIQMFF</sequence>
<accession>A0A2V2ZTJ4</accession>
<keyword evidence="1" id="KW-1133">Transmembrane helix</keyword>
<keyword evidence="1" id="KW-0472">Membrane</keyword>
<dbReference type="EMBL" id="QGTW01000007">
    <property type="protein sequence ID" value="PWW27728.1"/>
    <property type="molecule type" value="Genomic_DNA"/>
</dbReference>
<dbReference type="Proteomes" id="UP000247150">
    <property type="component" value="Unassembled WGS sequence"/>
</dbReference>
<comment type="caution">
    <text evidence="2">The sequence shown here is derived from an EMBL/GenBank/DDBJ whole genome shotgun (WGS) entry which is preliminary data.</text>
</comment>
<feature type="transmembrane region" description="Helical" evidence="1">
    <location>
        <begin position="42"/>
        <end position="60"/>
    </location>
</feature>
<keyword evidence="1" id="KW-0812">Transmembrane</keyword>
<evidence type="ECO:0000313" key="2">
    <source>
        <dbReference type="EMBL" id="PWW27728.1"/>
    </source>
</evidence>